<dbReference type="OrthoDB" id="5075004at2759"/>
<reference evidence="1 2" key="1">
    <citation type="journal article" date="2020" name="Genome Biol. Evol.">
        <title>A new high-quality draft genome assembly of the Chinese cordyceps Ophiocordyceps sinensis.</title>
        <authorList>
            <person name="Shu R."/>
            <person name="Zhang J."/>
            <person name="Meng Q."/>
            <person name="Zhang H."/>
            <person name="Zhou G."/>
            <person name="Li M."/>
            <person name="Wu P."/>
            <person name="Zhao Y."/>
            <person name="Chen C."/>
            <person name="Qin Q."/>
        </authorList>
    </citation>
    <scope>NUCLEOTIDE SEQUENCE [LARGE SCALE GENOMIC DNA]</scope>
    <source>
        <strain evidence="1 2">IOZ07</strain>
    </source>
</reference>
<evidence type="ECO:0000313" key="1">
    <source>
        <dbReference type="EMBL" id="KAF4509156.1"/>
    </source>
</evidence>
<gene>
    <name evidence="1" type="ORF">G6O67_005448</name>
</gene>
<proteinExistence type="predicted"/>
<organism evidence="1 2">
    <name type="scientific">Ophiocordyceps sinensis</name>
    <dbReference type="NCBI Taxonomy" id="72228"/>
    <lineage>
        <taxon>Eukaryota</taxon>
        <taxon>Fungi</taxon>
        <taxon>Dikarya</taxon>
        <taxon>Ascomycota</taxon>
        <taxon>Pezizomycotina</taxon>
        <taxon>Sordariomycetes</taxon>
        <taxon>Hypocreomycetidae</taxon>
        <taxon>Hypocreales</taxon>
        <taxon>Ophiocordycipitaceae</taxon>
        <taxon>Ophiocordyceps</taxon>
    </lineage>
</organism>
<name>A0A8H4PRI4_9HYPO</name>
<accession>A0A8H4PRI4</accession>
<dbReference type="EMBL" id="JAAVMX010000005">
    <property type="protein sequence ID" value="KAF4509156.1"/>
    <property type="molecule type" value="Genomic_DNA"/>
</dbReference>
<comment type="caution">
    <text evidence="1">The sequence shown here is derived from an EMBL/GenBank/DDBJ whole genome shotgun (WGS) entry which is preliminary data.</text>
</comment>
<dbReference type="AlphaFoldDB" id="A0A8H4PRI4"/>
<sequence>MLEAPGDDVVAANEAAQRIACYYKNDNITAYPNLLQLWGHGVEGFVNEAASFVFALASKVTFPGPEHERLSRVLEAIRDIRPEGFGVETLVGVSMEEWWGPCQVDADLAAQWVLIAGEALAKTVGPPAAGEKEYPLSEAEWRAWRAAFKRLADTVPDTAEWELKRDAGKAYEKMALDSNSHRPPYRDASC</sequence>
<dbReference type="Proteomes" id="UP000557566">
    <property type="component" value="Unassembled WGS sequence"/>
</dbReference>
<keyword evidence="2" id="KW-1185">Reference proteome</keyword>
<evidence type="ECO:0000313" key="2">
    <source>
        <dbReference type="Proteomes" id="UP000557566"/>
    </source>
</evidence>
<protein>
    <submittedName>
        <fullName evidence="1">Uncharacterized protein</fullName>
    </submittedName>
</protein>